<dbReference type="InterPro" id="IPR001387">
    <property type="entry name" value="Cro/C1-type_HTH"/>
</dbReference>
<accession>A0A560FPK9</accession>
<dbReference type="EMBL" id="VITN01000002">
    <property type="protein sequence ID" value="TWB23491.1"/>
    <property type="molecule type" value="Genomic_DNA"/>
</dbReference>
<dbReference type="OrthoDB" id="7358005at2"/>
<dbReference type="SUPFAM" id="SSF47413">
    <property type="entry name" value="lambda repressor-like DNA-binding domains"/>
    <property type="match status" value="1"/>
</dbReference>
<organism evidence="2 3">
    <name type="scientific">Nitrospirillum amazonense</name>
    <dbReference type="NCBI Taxonomy" id="28077"/>
    <lineage>
        <taxon>Bacteria</taxon>
        <taxon>Pseudomonadati</taxon>
        <taxon>Pseudomonadota</taxon>
        <taxon>Alphaproteobacteria</taxon>
        <taxon>Rhodospirillales</taxon>
        <taxon>Azospirillaceae</taxon>
        <taxon>Nitrospirillum</taxon>
    </lineage>
</organism>
<evidence type="ECO:0000259" key="1">
    <source>
        <dbReference type="PROSITE" id="PS50943"/>
    </source>
</evidence>
<dbReference type="Gene3D" id="1.10.260.40">
    <property type="entry name" value="lambda repressor-like DNA-binding domains"/>
    <property type="match status" value="1"/>
</dbReference>
<dbReference type="GO" id="GO:0003677">
    <property type="term" value="F:DNA binding"/>
    <property type="evidence" value="ECO:0007669"/>
    <property type="project" value="InterPro"/>
</dbReference>
<name>A0A560FPK9_9PROT</name>
<sequence>MTGLKDRLRQVREHLGETQKGMSARFDLGVNTWQGYERRGKLPKGETLARLLELDISVDWLLTGHGTMRLTGNRPGLDAQLLSQIIDGVLTLYTHDGLRPVPAEQGQLISRIYDRLIANPDNRERRGALRYALEQAREDLFGAGADGPP</sequence>
<dbReference type="RefSeq" id="WP_145748696.1">
    <property type="nucleotide sequence ID" value="NZ_VITN01000002.1"/>
</dbReference>
<dbReference type="CDD" id="cd00093">
    <property type="entry name" value="HTH_XRE"/>
    <property type="match status" value="1"/>
</dbReference>
<proteinExistence type="predicted"/>
<dbReference type="InterPro" id="IPR010982">
    <property type="entry name" value="Lambda_DNA-bd_dom_sf"/>
</dbReference>
<protein>
    <recommendedName>
        <fullName evidence="1">HTH cro/C1-type domain-containing protein</fullName>
    </recommendedName>
</protein>
<dbReference type="SMART" id="SM00530">
    <property type="entry name" value="HTH_XRE"/>
    <property type="match status" value="1"/>
</dbReference>
<dbReference type="Proteomes" id="UP000319859">
    <property type="component" value="Unassembled WGS sequence"/>
</dbReference>
<evidence type="ECO:0000313" key="3">
    <source>
        <dbReference type="Proteomes" id="UP000319859"/>
    </source>
</evidence>
<feature type="domain" description="HTH cro/C1-type" evidence="1">
    <location>
        <begin position="8"/>
        <end position="61"/>
    </location>
</feature>
<dbReference type="AlphaFoldDB" id="A0A560FPK9"/>
<comment type="caution">
    <text evidence="2">The sequence shown here is derived from an EMBL/GenBank/DDBJ whole genome shotgun (WGS) entry which is preliminary data.</text>
</comment>
<reference evidence="2 3" key="1">
    <citation type="submission" date="2019-06" db="EMBL/GenBank/DDBJ databases">
        <title>Genomic Encyclopedia of Type Strains, Phase IV (KMG-V): Genome sequencing to study the core and pangenomes of soil and plant-associated prokaryotes.</title>
        <authorList>
            <person name="Whitman W."/>
        </authorList>
    </citation>
    <scope>NUCLEOTIDE SEQUENCE [LARGE SCALE GENOMIC DNA]</scope>
    <source>
        <strain evidence="2 3">BR 11880</strain>
    </source>
</reference>
<evidence type="ECO:0000313" key="2">
    <source>
        <dbReference type="EMBL" id="TWB23491.1"/>
    </source>
</evidence>
<dbReference type="PROSITE" id="PS50943">
    <property type="entry name" value="HTH_CROC1"/>
    <property type="match status" value="1"/>
</dbReference>
<gene>
    <name evidence="2" type="ORF">FBZ89_102247</name>
</gene>